<evidence type="ECO:0000256" key="7">
    <source>
        <dbReference type="ARBA" id="ARBA00023224"/>
    </source>
</evidence>
<proteinExistence type="inferred from homology"/>
<dbReference type="PROSITE" id="PS51257">
    <property type="entry name" value="PROKAR_LIPOPROTEIN"/>
    <property type="match status" value="1"/>
</dbReference>
<keyword evidence="3" id="KW-0145">Chemotaxis</keyword>
<evidence type="ECO:0000256" key="3">
    <source>
        <dbReference type="ARBA" id="ARBA00022500"/>
    </source>
</evidence>
<dbReference type="CDD" id="cd11386">
    <property type="entry name" value="MCP_signal"/>
    <property type="match status" value="1"/>
</dbReference>
<evidence type="ECO:0000313" key="14">
    <source>
        <dbReference type="Proteomes" id="UP000198854"/>
    </source>
</evidence>
<keyword evidence="4 10" id="KW-0812">Transmembrane</keyword>
<keyword evidence="5 10" id="KW-1133">Transmembrane helix</keyword>
<evidence type="ECO:0000256" key="4">
    <source>
        <dbReference type="ARBA" id="ARBA00022692"/>
    </source>
</evidence>
<sequence>MKIKSKLLGSYMILGVSFTLVSCIVLSWLINRASTQELSVIVKDRLIAARNQTTDRVESYFKTVQHQVETLSESTMVINAVKGFSERFFSYPNSADIHVLKDLYQKTFTEKYQQLNPGKTEDFSSLYNALPDLTRALQNDFIALNQYPLGEKNSLDTSQHSTPYSDFHAEFHPIFNHYLQSFGFYDIFLVDAQSGYVTYSVYKELDFATSLKDGPYAQSGLADAYRGAMQLDSSQPFFITDFAPYLPSYDAQAAFISAPIHDHGKLVGVLIMQLPLDIIDNIMTHDQNWVKAGLGQSGETYLVGGDKLMRSNSRFVIEDLDGYVQAVSQLEQDKAKLDIIKAKQTSIGLQHVNSPSVTEALSGKSGYHLIDDYRGVPVLSAYQPLNIKGLNWVILSEIDEAEGFKLLDSVQSYTIKAIVSLGIAALIIGALVAWLMTRSIITPLNRMIDIFKQLSSGQGDLRFRLDEKGNSELAVLATQFNVFIGHLDSTFSSLIASIVRMKPMSKDVEEVNYQLTSSADKISHETAVLKEKLDETMNSSLVVSDELSGIEQASKQTIEVVNSGLESVELTVKQMAALEQDIQRISDAVLSLKGDADKISSVINVINDIAEQTNLLALNAAIEAARAGEMGRGFAVVADEVRALATKTRASTSSVNELITTISTSTNSVVGIMETSLTTAASSFEQVDKAQQSWKQIELSIANISNHVDRISHAIVGQQQQINGLSINFNAMDDNFSKTTHTIELSQSIGEDITKMGVKLRSLTNIFQVTESKHSEARRSQFRGEDDKA</sequence>
<evidence type="ECO:0000259" key="11">
    <source>
        <dbReference type="PROSITE" id="PS50111"/>
    </source>
</evidence>
<dbReference type="Pfam" id="PF02743">
    <property type="entry name" value="dCache_1"/>
    <property type="match status" value="1"/>
</dbReference>
<dbReference type="GO" id="GO:0006935">
    <property type="term" value="P:chemotaxis"/>
    <property type="evidence" value="ECO:0007669"/>
    <property type="project" value="UniProtKB-KW"/>
</dbReference>
<evidence type="ECO:0000256" key="6">
    <source>
        <dbReference type="ARBA" id="ARBA00023136"/>
    </source>
</evidence>
<keyword evidence="14" id="KW-1185">Reference proteome</keyword>
<dbReference type="Proteomes" id="UP000198854">
    <property type="component" value="Unassembled WGS sequence"/>
</dbReference>
<evidence type="ECO:0000313" key="13">
    <source>
        <dbReference type="EMBL" id="SDH15269.1"/>
    </source>
</evidence>
<dbReference type="EMBL" id="FNDD01000009">
    <property type="protein sequence ID" value="SDH15269.1"/>
    <property type="molecule type" value="Genomic_DNA"/>
</dbReference>
<evidence type="ECO:0000256" key="10">
    <source>
        <dbReference type="SAM" id="Phobius"/>
    </source>
</evidence>
<organism evidence="13 14">
    <name type="scientific">Vibrio xiamenensis</name>
    <dbReference type="NCBI Taxonomy" id="861298"/>
    <lineage>
        <taxon>Bacteria</taxon>
        <taxon>Pseudomonadati</taxon>
        <taxon>Pseudomonadota</taxon>
        <taxon>Gammaproteobacteria</taxon>
        <taxon>Vibrionales</taxon>
        <taxon>Vibrionaceae</taxon>
        <taxon>Vibrio</taxon>
    </lineage>
</organism>
<dbReference type="CDD" id="cd06225">
    <property type="entry name" value="HAMP"/>
    <property type="match status" value="1"/>
</dbReference>
<dbReference type="InterPro" id="IPR033479">
    <property type="entry name" value="dCache_1"/>
</dbReference>
<feature type="domain" description="HAMP" evidence="12">
    <location>
        <begin position="438"/>
        <end position="492"/>
    </location>
</feature>
<dbReference type="GO" id="GO:0005886">
    <property type="term" value="C:plasma membrane"/>
    <property type="evidence" value="ECO:0007669"/>
    <property type="project" value="UniProtKB-SubCell"/>
</dbReference>
<feature type="transmembrane region" description="Helical" evidence="10">
    <location>
        <begin position="7"/>
        <end position="30"/>
    </location>
</feature>
<dbReference type="Pfam" id="PF00672">
    <property type="entry name" value="HAMP"/>
    <property type="match status" value="1"/>
</dbReference>
<gene>
    <name evidence="13" type="ORF">SAMN04488136_109113</name>
</gene>
<feature type="domain" description="Methyl-accepting transducer" evidence="11">
    <location>
        <begin position="497"/>
        <end position="744"/>
    </location>
</feature>
<dbReference type="InterPro" id="IPR004089">
    <property type="entry name" value="MCPsignal_dom"/>
</dbReference>
<dbReference type="Gene3D" id="3.30.450.20">
    <property type="entry name" value="PAS domain"/>
    <property type="match status" value="1"/>
</dbReference>
<dbReference type="SMART" id="SM00283">
    <property type="entry name" value="MA"/>
    <property type="match status" value="1"/>
</dbReference>
<keyword evidence="2" id="KW-1003">Cell membrane</keyword>
<dbReference type="PANTHER" id="PTHR32089:SF112">
    <property type="entry name" value="LYSOZYME-LIKE PROTEIN-RELATED"/>
    <property type="match status" value="1"/>
</dbReference>
<reference evidence="13 14" key="1">
    <citation type="submission" date="2016-10" db="EMBL/GenBank/DDBJ databases">
        <authorList>
            <person name="de Groot N.N."/>
        </authorList>
    </citation>
    <scope>NUCLEOTIDE SEQUENCE [LARGE SCALE GENOMIC DNA]</scope>
    <source>
        <strain evidence="13 14">CGMCC 1.10228</strain>
    </source>
</reference>
<feature type="transmembrane region" description="Helical" evidence="10">
    <location>
        <begin position="417"/>
        <end position="437"/>
    </location>
</feature>
<comment type="subcellular location">
    <subcellularLocation>
        <location evidence="1">Cell membrane</location>
        <topology evidence="1">Multi-pass membrane protein</topology>
    </subcellularLocation>
</comment>
<accession>A0A1G8A2V7</accession>
<dbReference type="Pfam" id="PF00015">
    <property type="entry name" value="MCPsignal"/>
    <property type="match status" value="1"/>
</dbReference>
<dbReference type="PROSITE" id="PS50885">
    <property type="entry name" value="HAMP"/>
    <property type="match status" value="1"/>
</dbReference>
<dbReference type="CDD" id="cd18773">
    <property type="entry name" value="PDC1_HK_sensor"/>
    <property type="match status" value="1"/>
</dbReference>
<name>A0A1G8A2V7_9VIBR</name>
<evidence type="ECO:0000256" key="9">
    <source>
        <dbReference type="PROSITE-ProRule" id="PRU00284"/>
    </source>
</evidence>
<keyword evidence="7 9" id="KW-0807">Transducer</keyword>
<protein>
    <submittedName>
        <fullName evidence="13">Methyl-accepting chemotaxis protein</fullName>
    </submittedName>
</protein>
<dbReference type="SUPFAM" id="SSF58104">
    <property type="entry name" value="Methyl-accepting chemotaxis protein (MCP) signaling domain"/>
    <property type="match status" value="1"/>
</dbReference>
<dbReference type="AlphaFoldDB" id="A0A1G8A2V7"/>
<dbReference type="PANTHER" id="PTHR32089">
    <property type="entry name" value="METHYL-ACCEPTING CHEMOTAXIS PROTEIN MCPB"/>
    <property type="match status" value="1"/>
</dbReference>
<dbReference type="Gene3D" id="1.10.287.950">
    <property type="entry name" value="Methyl-accepting chemotaxis protein"/>
    <property type="match status" value="1"/>
</dbReference>
<dbReference type="OrthoDB" id="9806704at2"/>
<dbReference type="InterPro" id="IPR003660">
    <property type="entry name" value="HAMP_dom"/>
</dbReference>
<evidence type="ECO:0000256" key="2">
    <source>
        <dbReference type="ARBA" id="ARBA00022475"/>
    </source>
</evidence>
<evidence type="ECO:0000259" key="12">
    <source>
        <dbReference type="PROSITE" id="PS50885"/>
    </source>
</evidence>
<dbReference type="STRING" id="861298.SAMN04488136_109113"/>
<dbReference type="PROSITE" id="PS50111">
    <property type="entry name" value="CHEMOTAXIS_TRANSDUC_2"/>
    <property type="match status" value="1"/>
</dbReference>
<comment type="similarity">
    <text evidence="8">Belongs to the methyl-accepting chemotaxis (MCP) protein family.</text>
</comment>
<dbReference type="GO" id="GO:0007165">
    <property type="term" value="P:signal transduction"/>
    <property type="evidence" value="ECO:0007669"/>
    <property type="project" value="UniProtKB-KW"/>
</dbReference>
<evidence type="ECO:0000256" key="1">
    <source>
        <dbReference type="ARBA" id="ARBA00004651"/>
    </source>
</evidence>
<dbReference type="SMART" id="SM00304">
    <property type="entry name" value="HAMP"/>
    <property type="match status" value="1"/>
</dbReference>
<keyword evidence="6 10" id="KW-0472">Membrane</keyword>
<evidence type="ECO:0000256" key="8">
    <source>
        <dbReference type="ARBA" id="ARBA00029447"/>
    </source>
</evidence>
<evidence type="ECO:0000256" key="5">
    <source>
        <dbReference type="ARBA" id="ARBA00022989"/>
    </source>
</evidence>